<keyword evidence="1" id="KW-0812">Transmembrane</keyword>
<sequence length="97" mass="11532">MVRVRYTVSLVFYLLKCLRGLSKGAISFYPARLSLFTTFIYQIAPSGLNSIQDLFFVCILFFLFFFFCSFLFFFIYFNPKPAFEHVLLKYHTIECDQ</sequence>
<proteinExistence type="predicted"/>
<organism evidence="2 3">
    <name type="scientific">Aspergillus leporis</name>
    <dbReference type="NCBI Taxonomy" id="41062"/>
    <lineage>
        <taxon>Eukaryota</taxon>
        <taxon>Fungi</taxon>
        <taxon>Dikarya</taxon>
        <taxon>Ascomycota</taxon>
        <taxon>Pezizomycotina</taxon>
        <taxon>Eurotiomycetes</taxon>
        <taxon>Eurotiomycetidae</taxon>
        <taxon>Eurotiales</taxon>
        <taxon>Aspergillaceae</taxon>
        <taxon>Aspergillus</taxon>
        <taxon>Aspergillus subgen. Circumdati</taxon>
    </lineage>
</organism>
<keyword evidence="1" id="KW-1133">Transmembrane helix</keyword>
<evidence type="ECO:0000313" key="2">
    <source>
        <dbReference type="EMBL" id="KAB8074838.1"/>
    </source>
</evidence>
<feature type="transmembrane region" description="Helical" evidence="1">
    <location>
        <begin position="54"/>
        <end position="77"/>
    </location>
</feature>
<name>A0A5N5X218_9EURO</name>
<dbReference type="EMBL" id="ML732203">
    <property type="protein sequence ID" value="KAB8074838.1"/>
    <property type="molecule type" value="Genomic_DNA"/>
</dbReference>
<reference evidence="2 3" key="1">
    <citation type="submission" date="2019-04" db="EMBL/GenBank/DDBJ databases">
        <title>Friends and foes A comparative genomics study of 23 Aspergillus species from section Flavi.</title>
        <authorList>
            <consortium name="DOE Joint Genome Institute"/>
            <person name="Kjaerbolling I."/>
            <person name="Vesth T."/>
            <person name="Frisvad J.C."/>
            <person name="Nybo J.L."/>
            <person name="Theobald S."/>
            <person name="Kildgaard S."/>
            <person name="Isbrandt T."/>
            <person name="Kuo A."/>
            <person name="Sato A."/>
            <person name="Lyhne E.K."/>
            <person name="Kogle M.E."/>
            <person name="Wiebenga A."/>
            <person name="Kun R.S."/>
            <person name="Lubbers R.J."/>
            <person name="Makela M.R."/>
            <person name="Barry K."/>
            <person name="Chovatia M."/>
            <person name="Clum A."/>
            <person name="Daum C."/>
            <person name="Haridas S."/>
            <person name="He G."/>
            <person name="LaButti K."/>
            <person name="Lipzen A."/>
            <person name="Mondo S."/>
            <person name="Riley R."/>
            <person name="Salamov A."/>
            <person name="Simmons B.A."/>
            <person name="Magnuson J.K."/>
            <person name="Henrissat B."/>
            <person name="Mortensen U.H."/>
            <person name="Larsen T.O."/>
            <person name="Devries R.P."/>
            <person name="Grigoriev I.V."/>
            <person name="Machida M."/>
            <person name="Baker S.E."/>
            <person name="Andersen M.R."/>
        </authorList>
    </citation>
    <scope>NUCLEOTIDE SEQUENCE [LARGE SCALE GENOMIC DNA]</scope>
    <source>
        <strain evidence="2 3">CBS 151.66</strain>
    </source>
</reference>
<evidence type="ECO:0000256" key="1">
    <source>
        <dbReference type="SAM" id="Phobius"/>
    </source>
</evidence>
<protein>
    <submittedName>
        <fullName evidence="2">Uncharacterized protein</fullName>
    </submittedName>
</protein>
<keyword evidence="1" id="KW-0472">Membrane</keyword>
<keyword evidence="3" id="KW-1185">Reference proteome</keyword>
<gene>
    <name evidence="2" type="ORF">BDV29DRAFT_116037</name>
</gene>
<dbReference type="AlphaFoldDB" id="A0A5N5X218"/>
<dbReference type="Proteomes" id="UP000326565">
    <property type="component" value="Unassembled WGS sequence"/>
</dbReference>
<evidence type="ECO:0000313" key="3">
    <source>
        <dbReference type="Proteomes" id="UP000326565"/>
    </source>
</evidence>
<accession>A0A5N5X218</accession>